<dbReference type="PIRSF" id="PIRSF006181">
    <property type="entry name" value="EbsC_YbaK"/>
    <property type="match status" value="1"/>
</dbReference>
<evidence type="ECO:0000256" key="1">
    <source>
        <dbReference type="ARBA" id="ARBA00009798"/>
    </source>
</evidence>
<protein>
    <recommendedName>
        <fullName evidence="4">Cys-tRNA(Pro)/Cys-tRNA(Cys) deacylase</fullName>
        <ecNumber evidence="4">4.2.-.-</ecNumber>
    </recommendedName>
</protein>
<name>A0ABQ6DZ27_9GAMM</name>
<comment type="similarity">
    <text evidence="1 4">Belongs to the prolyl-tRNA editing family. YbaK/EbsC subfamily.</text>
</comment>
<evidence type="ECO:0000256" key="4">
    <source>
        <dbReference type="PIRNR" id="PIRNR006181"/>
    </source>
</evidence>
<dbReference type="InterPro" id="IPR036754">
    <property type="entry name" value="YbaK/aa-tRNA-synt-asso_dom_sf"/>
</dbReference>
<dbReference type="Proteomes" id="UP001157353">
    <property type="component" value="Unassembled WGS sequence"/>
</dbReference>
<keyword evidence="2 4" id="KW-0648">Protein biosynthesis</keyword>
<evidence type="ECO:0000256" key="2">
    <source>
        <dbReference type="ARBA" id="ARBA00022917"/>
    </source>
</evidence>
<evidence type="ECO:0000256" key="3">
    <source>
        <dbReference type="ARBA" id="ARBA00023239"/>
    </source>
</evidence>
<sequence>MTPATKLLKKQKIAFTVHEYSHDKNSESYGLEAAEKLGVEHHLVFKTLVVALDNSELVVAILPVAEKLSMKLVAKTFSAKKAQMANTEDVLRSTGYVLGGVSPLGQKKRLKTVINNSAFEAETIFVSAGKRGLEVELAPLELQKLLQAKNNYICQ</sequence>
<dbReference type="CDD" id="cd00002">
    <property type="entry name" value="YbaK_deacylase"/>
    <property type="match status" value="1"/>
</dbReference>
<dbReference type="EC" id="4.2.-.-" evidence="4"/>
<accession>A0ABQ6DZ27</accession>
<dbReference type="PANTHER" id="PTHR30411">
    <property type="entry name" value="CYTOPLASMIC PROTEIN"/>
    <property type="match status" value="1"/>
</dbReference>
<feature type="domain" description="YbaK/aminoacyl-tRNA synthetase-associated" evidence="5">
    <location>
        <begin position="32"/>
        <end position="145"/>
    </location>
</feature>
<dbReference type="InterPro" id="IPR007214">
    <property type="entry name" value="YbaK/aa-tRNA-synth-assoc-dom"/>
</dbReference>
<evidence type="ECO:0000313" key="7">
    <source>
        <dbReference type="Proteomes" id="UP001157353"/>
    </source>
</evidence>
<dbReference type="Gene3D" id="3.90.960.10">
    <property type="entry name" value="YbaK/aminoacyl-tRNA synthetase-associated domain"/>
    <property type="match status" value="1"/>
</dbReference>
<dbReference type="PANTHER" id="PTHR30411:SF0">
    <property type="entry name" value="CYS-TRNA(PRO)_CYS-TRNA(CYS) DEACYLASE YBAK"/>
    <property type="match status" value="1"/>
</dbReference>
<keyword evidence="3 4" id="KW-0456">Lyase</keyword>
<dbReference type="NCBIfam" id="TIGR00011">
    <property type="entry name" value="YbaK_EbsC"/>
    <property type="match status" value="1"/>
</dbReference>
<dbReference type="EMBL" id="BSPQ01000002">
    <property type="protein sequence ID" value="GLS90016.1"/>
    <property type="molecule type" value="Genomic_DNA"/>
</dbReference>
<dbReference type="SUPFAM" id="SSF55826">
    <property type="entry name" value="YbaK/ProRS associated domain"/>
    <property type="match status" value="1"/>
</dbReference>
<proteinExistence type="inferred from homology"/>
<keyword evidence="7" id="KW-1185">Reference proteome</keyword>
<reference evidence="7" key="1">
    <citation type="journal article" date="2019" name="Int. J. Syst. Evol. Microbiol.">
        <title>The Global Catalogue of Microorganisms (GCM) 10K type strain sequencing project: providing services to taxonomists for standard genome sequencing and annotation.</title>
        <authorList>
            <consortium name="The Broad Institute Genomics Platform"/>
            <consortium name="The Broad Institute Genome Sequencing Center for Infectious Disease"/>
            <person name="Wu L."/>
            <person name="Ma J."/>
        </authorList>
    </citation>
    <scope>NUCLEOTIDE SEQUENCE [LARGE SCALE GENOMIC DNA]</scope>
    <source>
        <strain evidence="7">NBRC 103166</strain>
    </source>
</reference>
<dbReference type="RefSeq" id="WP_284203140.1">
    <property type="nucleotide sequence ID" value="NZ_BSPQ01000002.1"/>
</dbReference>
<dbReference type="Pfam" id="PF04073">
    <property type="entry name" value="tRNA_edit"/>
    <property type="match status" value="1"/>
</dbReference>
<evidence type="ECO:0000313" key="6">
    <source>
        <dbReference type="EMBL" id="GLS90016.1"/>
    </source>
</evidence>
<gene>
    <name evidence="6" type="primary">ybaK</name>
    <name evidence="6" type="ORF">GCM10007916_10830</name>
</gene>
<dbReference type="InterPro" id="IPR004369">
    <property type="entry name" value="Prolyl-tRNA_editing_YbaK/EbsC"/>
</dbReference>
<evidence type="ECO:0000259" key="5">
    <source>
        <dbReference type="Pfam" id="PF04073"/>
    </source>
</evidence>
<comment type="caution">
    <text evidence="6">The sequence shown here is derived from an EMBL/GenBank/DDBJ whole genome shotgun (WGS) entry which is preliminary data.</text>
</comment>
<organism evidence="6 7">
    <name type="scientific">Psychromonas marina</name>
    <dbReference type="NCBI Taxonomy" id="88364"/>
    <lineage>
        <taxon>Bacteria</taxon>
        <taxon>Pseudomonadati</taxon>
        <taxon>Pseudomonadota</taxon>
        <taxon>Gammaproteobacteria</taxon>
        <taxon>Alteromonadales</taxon>
        <taxon>Psychromonadaceae</taxon>
        <taxon>Psychromonas</taxon>
    </lineage>
</organism>